<dbReference type="EMBL" id="MH616801">
    <property type="protein sequence ID" value="AXH73774.1"/>
    <property type="molecule type" value="Genomic_DNA"/>
</dbReference>
<organism evidence="1 2">
    <name type="scientific">Cressdnaviricota sp</name>
    <dbReference type="NCBI Taxonomy" id="2748378"/>
    <lineage>
        <taxon>Viruses</taxon>
        <taxon>Monodnaviria</taxon>
        <taxon>Shotokuvirae</taxon>
        <taxon>Cressdnaviricota</taxon>
    </lineage>
</organism>
<reference evidence="1 2" key="1">
    <citation type="submission" date="2018-07" db="EMBL/GenBank/DDBJ databases">
        <title>Uncovering a Universe of Circular DNA Viruses in Animal Metagenomes.</title>
        <authorList>
            <person name="Tisza M."/>
            <person name="Buck C."/>
            <person name="Pastrana D."/>
            <person name="Welch N."/>
            <person name="Peretti A."/>
        </authorList>
    </citation>
    <scope>NUCLEOTIDE SEQUENCE [LARGE SCALE GENOMIC DNA]</scope>
    <source>
        <strain evidence="1">Ctch860</strain>
    </source>
</reference>
<dbReference type="Proteomes" id="UP000275738">
    <property type="component" value="Segment"/>
</dbReference>
<proteinExistence type="predicted"/>
<dbReference type="PROSITE" id="PS50096">
    <property type="entry name" value="IQ"/>
    <property type="match status" value="1"/>
</dbReference>
<evidence type="ECO:0000313" key="2">
    <source>
        <dbReference type="Proteomes" id="UP000275738"/>
    </source>
</evidence>
<accession>A0A345MQX4</accession>
<evidence type="ECO:0000313" key="1">
    <source>
        <dbReference type="EMBL" id="AXH73774.1"/>
    </source>
</evidence>
<protein>
    <submittedName>
        <fullName evidence="1">Capsid protein</fullName>
    </submittedName>
</protein>
<keyword evidence="2" id="KW-1185">Reference proteome</keyword>
<name>A0A345MQX4_9VIRU</name>
<sequence length="290" mass="33733">MFSPRRSRSVRRRRATASTRIAATYRGYRTRSMMRSRFLMKRRPLAKKRTKKTYKSRLEPTVKAISKVKSTPFELGSVLFALGNLRFSDFIWPAREVSSSNSNRETNVIYVKGLKLHRRFEYAIGSGSTNDIGVIRVHHVLAQLKNDEDSGELALEIGQQFFRDESFDSRARDFFDYTALSGNWDQAKTIGKLNPDNKINILWHKTKCLQARSNGVPLKQTSTWTIDRYIPINKNMNFRNFNDNTPNNRIFELFWYNTDSAERFPSLNPVQTPYISTQVHKKVFFADANP</sequence>